<evidence type="ECO:0000313" key="3">
    <source>
        <dbReference type="EMBL" id="MFH5245197.1"/>
    </source>
</evidence>
<dbReference type="RefSeq" id="WP_395126087.1">
    <property type="nucleotide sequence ID" value="NZ_JBIMSN010000119.1"/>
</dbReference>
<organism evidence="2 5">
    <name type="scientific">Antrihabitans spumae</name>
    <dbReference type="NCBI Taxonomy" id="3373370"/>
    <lineage>
        <taxon>Bacteria</taxon>
        <taxon>Bacillati</taxon>
        <taxon>Actinomycetota</taxon>
        <taxon>Actinomycetes</taxon>
        <taxon>Mycobacteriales</taxon>
        <taxon>Nocardiaceae</taxon>
        <taxon>Antrihabitans</taxon>
    </lineage>
</organism>
<feature type="region of interest" description="Disordered" evidence="1">
    <location>
        <begin position="1"/>
        <end position="32"/>
    </location>
</feature>
<evidence type="ECO:0000256" key="1">
    <source>
        <dbReference type="SAM" id="MobiDB-lite"/>
    </source>
</evidence>
<name>A0ABW7KEH8_9NOCA</name>
<evidence type="ECO:0000313" key="4">
    <source>
        <dbReference type="Proteomes" id="UP001609176"/>
    </source>
</evidence>
<dbReference type="EMBL" id="JBIMSN010000119">
    <property type="protein sequence ID" value="MFH5231660.1"/>
    <property type="molecule type" value="Genomic_DNA"/>
</dbReference>
<reference evidence="4 5" key="1">
    <citation type="submission" date="2024-10" db="EMBL/GenBank/DDBJ databases">
        <authorList>
            <person name="Riesco R."/>
        </authorList>
    </citation>
    <scope>NUCLEOTIDE SEQUENCE [LARGE SCALE GENOMIC DNA]</scope>
    <source>
        <strain evidence="3 4">NCIMB 15448</strain>
        <strain evidence="2 5">NCIMB 15450</strain>
    </source>
</reference>
<dbReference type="EMBL" id="JBIMSP010000064">
    <property type="protein sequence ID" value="MFH5245197.1"/>
    <property type="molecule type" value="Genomic_DNA"/>
</dbReference>
<evidence type="ECO:0000313" key="2">
    <source>
        <dbReference type="EMBL" id="MFH5231660.1"/>
    </source>
</evidence>
<feature type="compositionally biased region" description="Low complexity" evidence="1">
    <location>
        <begin position="1"/>
        <end position="23"/>
    </location>
</feature>
<comment type="caution">
    <text evidence="2">The sequence shown here is derived from an EMBL/GenBank/DDBJ whole genome shotgun (WGS) entry which is preliminary data.</text>
</comment>
<dbReference type="Proteomes" id="UP001609176">
    <property type="component" value="Unassembled WGS sequence"/>
</dbReference>
<proteinExistence type="predicted"/>
<accession>A0ABW7KEH8</accession>
<dbReference type="Proteomes" id="UP001609219">
    <property type="component" value="Unassembled WGS sequence"/>
</dbReference>
<sequence>MLAACGGSDGGDSSAANPASADDFTFDTPSEQSSEAANVDVCALLSEQDAADVADAAGLAGGRKAGIEYSITATKVEYDPAVQEYSPTSGCKFVFDSVDTDGVASNSGVVVIETIPADNWDLYTGDGTPIPGLGDEASTVAGTSYVRVGDLMLRTGQNSFTDSFIVELYKKMAPNL</sequence>
<protein>
    <submittedName>
        <fullName evidence="2">Uncharacterized protein</fullName>
    </submittedName>
</protein>
<gene>
    <name evidence="3" type="ORF">ACHIPV_25450</name>
    <name evidence="2" type="ORF">ACHIRB_24280</name>
</gene>
<evidence type="ECO:0000313" key="5">
    <source>
        <dbReference type="Proteomes" id="UP001609219"/>
    </source>
</evidence>
<keyword evidence="5" id="KW-1185">Reference proteome</keyword>